<proteinExistence type="predicted"/>
<evidence type="ECO:0000313" key="1">
    <source>
        <dbReference type="EMBL" id="CAI9765973.1"/>
    </source>
</evidence>
<sequence>MAYKTCKCNLIANISYSKHQNGNDNEKGASGEIVGWSSPNRDHFYSKRFAKSPTGFKSSEQLGKSKVNSAEMANETFNYQRKGASNIYMEAKKHLSEMLNNGDENAELGSRRLPKSLGRILSFAEYSDSPSYSPRKYGSVPSEKDIIVVVVLWQWKWKFKAGFDNFRCRRKRLDTVTTFVLHRFWRRSEVEMSSTMLSRCCEGRKSEMIMERFGGFSIWEK</sequence>
<name>A0AAD2DVA2_9LAMI</name>
<dbReference type="EMBL" id="OU503043">
    <property type="protein sequence ID" value="CAI9765973.1"/>
    <property type="molecule type" value="Genomic_DNA"/>
</dbReference>
<evidence type="ECO:0000313" key="2">
    <source>
        <dbReference type="Proteomes" id="UP000834106"/>
    </source>
</evidence>
<accession>A0AAD2DVA2</accession>
<gene>
    <name evidence="1" type="ORF">FPE_LOCUS13403</name>
</gene>
<dbReference type="AlphaFoldDB" id="A0AAD2DVA2"/>
<dbReference type="PANTHER" id="PTHR47212:SF13">
    <property type="entry name" value="DUF4378 DOMAIN-CONTAINING PROTEIN"/>
    <property type="match status" value="1"/>
</dbReference>
<organism evidence="1 2">
    <name type="scientific">Fraxinus pennsylvanica</name>
    <dbReference type="NCBI Taxonomy" id="56036"/>
    <lineage>
        <taxon>Eukaryota</taxon>
        <taxon>Viridiplantae</taxon>
        <taxon>Streptophyta</taxon>
        <taxon>Embryophyta</taxon>
        <taxon>Tracheophyta</taxon>
        <taxon>Spermatophyta</taxon>
        <taxon>Magnoliopsida</taxon>
        <taxon>eudicotyledons</taxon>
        <taxon>Gunneridae</taxon>
        <taxon>Pentapetalae</taxon>
        <taxon>asterids</taxon>
        <taxon>lamiids</taxon>
        <taxon>Lamiales</taxon>
        <taxon>Oleaceae</taxon>
        <taxon>Oleeae</taxon>
        <taxon>Fraxinus</taxon>
    </lineage>
</organism>
<reference evidence="1" key="1">
    <citation type="submission" date="2023-05" db="EMBL/GenBank/DDBJ databases">
        <authorList>
            <person name="Huff M."/>
        </authorList>
    </citation>
    <scope>NUCLEOTIDE SEQUENCE</scope>
</reference>
<dbReference type="PANTHER" id="PTHR47212">
    <property type="entry name" value="ADHESIN-LIKE PROTEIN, PUTATIVE (DUF3741)-RELATED"/>
    <property type="match status" value="1"/>
</dbReference>
<protein>
    <submittedName>
        <fullName evidence="1">Uncharacterized protein</fullName>
    </submittedName>
</protein>
<dbReference type="Proteomes" id="UP000834106">
    <property type="component" value="Chromosome 8"/>
</dbReference>
<keyword evidence="2" id="KW-1185">Reference proteome</keyword>